<evidence type="ECO:0000313" key="2">
    <source>
        <dbReference type="EMBL" id="MBM3227183.1"/>
    </source>
</evidence>
<dbReference type="Proteomes" id="UP000712673">
    <property type="component" value="Unassembled WGS sequence"/>
</dbReference>
<feature type="non-terminal residue" evidence="2">
    <location>
        <position position="1"/>
    </location>
</feature>
<dbReference type="SUPFAM" id="SSF48371">
    <property type="entry name" value="ARM repeat"/>
    <property type="match status" value="1"/>
</dbReference>
<dbReference type="EMBL" id="VGLS01001238">
    <property type="protein sequence ID" value="MBM3227183.1"/>
    <property type="molecule type" value="Genomic_DNA"/>
</dbReference>
<feature type="region of interest" description="Disordered" evidence="1">
    <location>
        <begin position="112"/>
        <end position="134"/>
    </location>
</feature>
<dbReference type="InterPro" id="IPR016024">
    <property type="entry name" value="ARM-type_fold"/>
</dbReference>
<evidence type="ECO:0000256" key="1">
    <source>
        <dbReference type="SAM" id="MobiDB-lite"/>
    </source>
</evidence>
<comment type="caution">
    <text evidence="2">The sequence shown here is derived from an EMBL/GenBank/DDBJ whole genome shotgun (WGS) entry which is preliminary data.</text>
</comment>
<organism evidence="2 3">
    <name type="scientific">Tectimicrobiota bacterium</name>
    <dbReference type="NCBI Taxonomy" id="2528274"/>
    <lineage>
        <taxon>Bacteria</taxon>
        <taxon>Pseudomonadati</taxon>
        <taxon>Nitrospinota/Tectimicrobiota group</taxon>
        <taxon>Candidatus Tectimicrobiota</taxon>
    </lineage>
</organism>
<dbReference type="PANTHER" id="PTHR12697">
    <property type="entry name" value="PBS LYASE HEAT-LIKE PROTEIN"/>
    <property type="match status" value="1"/>
</dbReference>
<name>A0A937W6Q5_UNCTE</name>
<dbReference type="GO" id="GO:0016491">
    <property type="term" value="F:oxidoreductase activity"/>
    <property type="evidence" value="ECO:0007669"/>
    <property type="project" value="TreeGrafter"/>
</dbReference>
<feature type="compositionally biased region" description="Basic and acidic residues" evidence="1">
    <location>
        <begin position="124"/>
        <end position="134"/>
    </location>
</feature>
<protein>
    <submittedName>
        <fullName evidence="2">HEAT repeat domain-containing protein</fullName>
    </submittedName>
</protein>
<dbReference type="SMART" id="SM00567">
    <property type="entry name" value="EZ_HEAT"/>
    <property type="match status" value="2"/>
</dbReference>
<evidence type="ECO:0000313" key="3">
    <source>
        <dbReference type="Proteomes" id="UP000712673"/>
    </source>
</evidence>
<dbReference type="AlphaFoldDB" id="A0A937W6Q5"/>
<proteinExistence type="predicted"/>
<dbReference type="PANTHER" id="PTHR12697:SF5">
    <property type="entry name" value="DEOXYHYPUSINE HYDROXYLASE"/>
    <property type="match status" value="1"/>
</dbReference>
<reference evidence="2" key="1">
    <citation type="submission" date="2019-03" db="EMBL/GenBank/DDBJ databases">
        <title>Lake Tanganyika Metagenome-Assembled Genomes (MAGs).</title>
        <authorList>
            <person name="Tran P."/>
        </authorList>
    </citation>
    <scope>NUCLEOTIDE SEQUENCE</scope>
    <source>
        <strain evidence="2">K_DeepCast_65m_m2_066</strain>
    </source>
</reference>
<dbReference type="Pfam" id="PF13646">
    <property type="entry name" value="HEAT_2"/>
    <property type="match status" value="1"/>
</dbReference>
<sequence length="134" mass="14470">DAAFPHVYIRAVGALRAPEGLPTLRRLLRHTQPDVRATTALALAQCSPSQAVQALGQALADPIPLVRWRVAQALGRCGDPRALEPLTRLAQDAMPLVREAAQQAWHGLQRQASAQVKQCAGEGESSRKHNSKES</sequence>
<dbReference type="Gene3D" id="1.25.10.10">
    <property type="entry name" value="Leucine-rich Repeat Variant"/>
    <property type="match status" value="1"/>
</dbReference>
<dbReference type="InterPro" id="IPR011989">
    <property type="entry name" value="ARM-like"/>
</dbReference>
<gene>
    <name evidence="2" type="ORF">FJZ47_25740</name>
</gene>
<accession>A0A937W6Q5</accession>
<dbReference type="InterPro" id="IPR004155">
    <property type="entry name" value="PBS_lyase_HEAT"/>
</dbReference>